<dbReference type="Gramene" id="Tp57577_TGAC_v2_mRNA36980">
    <property type="protein sequence ID" value="Tp57577_TGAC_v2_mRNA36980"/>
    <property type="gene ID" value="Tp57577_TGAC_v2_gene35767"/>
</dbReference>
<dbReference type="EMBL" id="ASHM01018415">
    <property type="protein sequence ID" value="PNY00008.1"/>
    <property type="molecule type" value="Genomic_DNA"/>
</dbReference>
<dbReference type="PANTHER" id="PTHR48048:SF33">
    <property type="entry name" value="ISOFLAVONE 7-O-GLUCOSYLTRANSFERASE 1"/>
    <property type="match status" value="1"/>
</dbReference>
<dbReference type="OrthoDB" id="5835829at2759"/>
<protein>
    <recommendedName>
        <fullName evidence="5">Glycosyltransferase</fullName>
        <ecNumber evidence="5">2.4.1.-</ecNumber>
    </recommendedName>
</protein>
<evidence type="ECO:0000256" key="4">
    <source>
        <dbReference type="RuleBase" id="RU003718"/>
    </source>
</evidence>
<evidence type="ECO:0000313" key="7">
    <source>
        <dbReference type="Proteomes" id="UP000236291"/>
    </source>
</evidence>
<evidence type="ECO:0000256" key="3">
    <source>
        <dbReference type="ARBA" id="ARBA00022679"/>
    </source>
</evidence>
<dbReference type="InterPro" id="IPR002213">
    <property type="entry name" value="UDP_glucos_trans"/>
</dbReference>
<dbReference type="PANTHER" id="PTHR48048">
    <property type="entry name" value="GLYCOSYLTRANSFERASE"/>
    <property type="match status" value="1"/>
</dbReference>
<evidence type="ECO:0000256" key="2">
    <source>
        <dbReference type="ARBA" id="ARBA00022676"/>
    </source>
</evidence>
<name>A0A2K3NAE0_TRIPR</name>
<comment type="similarity">
    <text evidence="1 4">Belongs to the UDP-glycosyltransferase family.</text>
</comment>
<dbReference type="FunFam" id="3.40.50.2000:FF:000020">
    <property type="entry name" value="Glycosyltransferase"/>
    <property type="match status" value="1"/>
</dbReference>
<accession>A0A2K3NAE0</accession>
<reference evidence="6 7" key="2">
    <citation type="journal article" date="2017" name="Front. Plant Sci.">
        <title>Gene Classification and Mining of Molecular Markers Useful in Red Clover (Trifolium pratense) Breeding.</title>
        <authorList>
            <person name="Istvanek J."/>
            <person name="Dluhosova J."/>
            <person name="Dluhos P."/>
            <person name="Patkova L."/>
            <person name="Nedelnik J."/>
            <person name="Repkova J."/>
        </authorList>
    </citation>
    <scope>NUCLEOTIDE SEQUENCE [LARGE SCALE GENOMIC DNA]</scope>
    <source>
        <strain evidence="7">cv. Tatra</strain>
        <tissue evidence="6">Young leaves</tissue>
    </source>
</reference>
<evidence type="ECO:0000313" key="6">
    <source>
        <dbReference type="EMBL" id="PNY00008.1"/>
    </source>
</evidence>
<reference evidence="6 7" key="1">
    <citation type="journal article" date="2014" name="Am. J. Bot.">
        <title>Genome assembly and annotation for red clover (Trifolium pratense; Fabaceae).</title>
        <authorList>
            <person name="Istvanek J."/>
            <person name="Jaros M."/>
            <person name="Krenek A."/>
            <person name="Repkova J."/>
        </authorList>
    </citation>
    <scope>NUCLEOTIDE SEQUENCE [LARGE SCALE GENOMIC DNA]</scope>
    <source>
        <strain evidence="7">cv. Tatra</strain>
        <tissue evidence="6">Young leaves</tissue>
    </source>
</reference>
<dbReference type="CDD" id="cd03784">
    <property type="entry name" value="GT1_Gtf-like"/>
    <property type="match status" value="1"/>
</dbReference>
<sequence length="477" mass="53269">MEDTIVLYPALGSGHLMSMIEFGKLILTNHPSFSITILILTPPNKNITNKDTNQKTLTPEEQYLASVSATFPSINFHYIPPASCPITLPPHFITFEVSHQSNNHVENFLHSISKTTNLKAVILDFLTYNASKVTTKLQIPTYFYFTSGAIILSILLNFPTVYQNATKPIKDLPIPLNIPGLPRNLSTDDYPDEAKDSEKCQVVLDSAKTMRQSVGIIVNTFDAIEGKIIKALNEGFCVPDGKTPSIFCIGPLVTSYGEDKNGCLSWLDSQPRQSVVFLSFGSMGQFSKTQLNEIAIGLEKSEQRFLWVVRSDLDSEKLSLDELLPEGFLERTKEKGMVVRNWAPQGAILHHDSVGGFVTHCGWNSVLEAVCVGLPMIAWPLYAEQRLNKFILVDEMNVALELNESKDGFVSGTELEDRVKELMDSDKGKEIRQRIFKMKISAKEASEEGGSSHVALNKLVEFFKQKINYYDMVDDMA</sequence>
<evidence type="ECO:0000256" key="5">
    <source>
        <dbReference type="RuleBase" id="RU362057"/>
    </source>
</evidence>
<dbReference type="InterPro" id="IPR050481">
    <property type="entry name" value="UDP-glycosyltransf_plant"/>
</dbReference>
<proteinExistence type="inferred from homology"/>
<dbReference type="EC" id="2.4.1.-" evidence="5"/>
<organism evidence="6 7">
    <name type="scientific">Trifolium pratense</name>
    <name type="common">Red clover</name>
    <dbReference type="NCBI Taxonomy" id="57577"/>
    <lineage>
        <taxon>Eukaryota</taxon>
        <taxon>Viridiplantae</taxon>
        <taxon>Streptophyta</taxon>
        <taxon>Embryophyta</taxon>
        <taxon>Tracheophyta</taxon>
        <taxon>Spermatophyta</taxon>
        <taxon>Magnoliopsida</taxon>
        <taxon>eudicotyledons</taxon>
        <taxon>Gunneridae</taxon>
        <taxon>Pentapetalae</taxon>
        <taxon>rosids</taxon>
        <taxon>fabids</taxon>
        <taxon>Fabales</taxon>
        <taxon>Fabaceae</taxon>
        <taxon>Papilionoideae</taxon>
        <taxon>50 kb inversion clade</taxon>
        <taxon>NPAAA clade</taxon>
        <taxon>Hologalegina</taxon>
        <taxon>IRL clade</taxon>
        <taxon>Trifolieae</taxon>
        <taxon>Trifolium</taxon>
    </lineage>
</organism>
<keyword evidence="3 4" id="KW-0808">Transferase</keyword>
<dbReference type="Gene3D" id="3.40.50.2000">
    <property type="entry name" value="Glycogen Phosphorylase B"/>
    <property type="match status" value="2"/>
</dbReference>
<dbReference type="SUPFAM" id="SSF53756">
    <property type="entry name" value="UDP-Glycosyltransferase/glycogen phosphorylase"/>
    <property type="match status" value="1"/>
</dbReference>
<gene>
    <name evidence="6" type="ORF">L195_g023281</name>
</gene>
<dbReference type="Proteomes" id="UP000236291">
    <property type="component" value="Unassembled WGS sequence"/>
</dbReference>
<evidence type="ECO:0000256" key="1">
    <source>
        <dbReference type="ARBA" id="ARBA00009995"/>
    </source>
</evidence>
<keyword evidence="2 4" id="KW-0328">Glycosyltransferase</keyword>
<dbReference type="GO" id="GO:0035251">
    <property type="term" value="F:UDP-glucosyltransferase activity"/>
    <property type="evidence" value="ECO:0007669"/>
    <property type="project" value="InterPro"/>
</dbReference>
<dbReference type="PROSITE" id="PS00375">
    <property type="entry name" value="UDPGT"/>
    <property type="match status" value="1"/>
</dbReference>
<dbReference type="AlphaFoldDB" id="A0A2K3NAE0"/>
<comment type="caution">
    <text evidence="6">The sequence shown here is derived from an EMBL/GenBank/DDBJ whole genome shotgun (WGS) entry which is preliminary data.</text>
</comment>
<dbReference type="Pfam" id="PF00201">
    <property type="entry name" value="UDPGT"/>
    <property type="match status" value="1"/>
</dbReference>
<dbReference type="InterPro" id="IPR035595">
    <property type="entry name" value="UDP_glycos_trans_CS"/>
</dbReference>